<evidence type="ECO:0000256" key="4">
    <source>
        <dbReference type="ARBA" id="ARBA00023163"/>
    </source>
</evidence>
<keyword evidence="2" id="KW-0731">Sigma factor</keyword>
<gene>
    <name evidence="9" type="ORF">ISU07_21595</name>
</gene>
<comment type="caution">
    <text evidence="9">The sequence shown here is derived from an EMBL/GenBank/DDBJ whole genome shotgun (WGS) entry which is preliminary data.</text>
</comment>
<name>A0A930YK60_9ACTN</name>
<accession>A0A930YK60</accession>
<evidence type="ECO:0000256" key="5">
    <source>
        <dbReference type="SAM" id="MobiDB-lite"/>
    </source>
</evidence>
<dbReference type="InterPro" id="IPR014284">
    <property type="entry name" value="RNA_pol_sigma-70_dom"/>
</dbReference>
<dbReference type="Proteomes" id="UP000640489">
    <property type="component" value="Unassembled WGS sequence"/>
</dbReference>
<evidence type="ECO:0000256" key="3">
    <source>
        <dbReference type="ARBA" id="ARBA00023125"/>
    </source>
</evidence>
<dbReference type="InterPro" id="IPR013325">
    <property type="entry name" value="RNA_pol_sigma_r2"/>
</dbReference>
<dbReference type="SUPFAM" id="SSF88946">
    <property type="entry name" value="Sigma2 domain of RNA polymerase sigma factors"/>
    <property type="match status" value="1"/>
</dbReference>
<dbReference type="Pfam" id="PF04545">
    <property type="entry name" value="Sigma70_r4"/>
    <property type="match status" value="1"/>
</dbReference>
<dbReference type="InterPro" id="IPR007627">
    <property type="entry name" value="RNA_pol_sigma70_r2"/>
</dbReference>
<keyword evidence="1" id="KW-0805">Transcription regulation</keyword>
<evidence type="ECO:0000259" key="8">
    <source>
        <dbReference type="Pfam" id="PF04545"/>
    </source>
</evidence>
<dbReference type="Gene3D" id="1.20.140.160">
    <property type="match status" value="1"/>
</dbReference>
<evidence type="ECO:0000313" key="9">
    <source>
        <dbReference type="EMBL" id="MBF4765734.1"/>
    </source>
</evidence>
<dbReference type="Pfam" id="PF04539">
    <property type="entry name" value="Sigma70_r3"/>
    <property type="match status" value="1"/>
</dbReference>
<evidence type="ECO:0000256" key="1">
    <source>
        <dbReference type="ARBA" id="ARBA00023015"/>
    </source>
</evidence>
<sequence>MHTAPSVSGHDASTRVSTRARRQELTDDLMRRLHGGDQELDDDARAALINEIVVLNTPVAHRIAFRYRGRGCALEDLEQAACLALVRAAHQYDPRGGHHFLSYVVPCITGEIKRYFRDYGWMVRPPRPVQELQPSVEREQLRIDPRSGRTADDIEIAARLGVTVEAVREAVQVRGCFAPTSLDSPVPGVDDLRGVDRLVDSTTSRAFDAAEARAVLAPALAQLTSAENDVLRMWFVEERSQSEIGRHLGISQSHVSRTIRHILARLRHLVDQPEGADSANAA</sequence>
<keyword evidence="4" id="KW-0804">Transcription</keyword>
<feature type="domain" description="RNA polymerase sigma-70 region 4" evidence="8">
    <location>
        <begin position="219"/>
        <end position="268"/>
    </location>
</feature>
<dbReference type="InterPro" id="IPR007624">
    <property type="entry name" value="RNA_pol_sigma70_r3"/>
</dbReference>
<dbReference type="CDD" id="cd06171">
    <property type="entry name" value="Sigma70_r4"/>
    <property type="match status" value="1"/>
</dbReference>
<feature type="domain" description="RNA polymerase sigma-70 region 3" evidence="6">
    <location>
        <begin position="136"/>
        <end position="201"/>
    </location>
</feature>
<dbReference type="GO" id="GO:0006352">
    <property type="term" value="P:DNA-templated transcription initiation"/>
    <property type="evidence" value="ECO:0007669"/>
    <property type="project" value="InterPro"/>
</dbReference>
<evidence type="ECO:0000313" key="10">
    <source>
        <dbReference type="Proteomes" id="UP000640489"/>
    </source>
</evidence>
<keyword evidence="3" id="KW-0238">DNA-binding</keyword>
<dbReference type="GO" id="GO:0003677">
    <property type="term" value="F:DNA binding"/>
    <property type="evidence" value="ECO:0007669"/>
    <property type="project" value="UniProtKB-KW"/>
</dbReference>
<evidence type="ECO:0000256" key="2">
    <source>
        <dbReference type="ARBA" id="ARBA00023082"/>
    </source>
</evidence>
<dbReference type="InterPro" id="IPR013324">
    <property type="entry name" value="RNA_pol_sigma_r3/r4-like"/>
</dbReference>
<organism evidence="9 10">
    <name type="scientific">Nocardioides islandensis</name>
    <dbReference type="NCBI Taxonomy" id="433663"/>
    <lineage>
        <taxon>Bacteria</taxon>
        <taxon>Bacillati</taxon>
        <taxon>Actinomycetota</taxon>
        <taxon>Actinomycetes</taxon>
        <taxon>Propionibacteriales</taxon>
        <taxon>Nocardioidaceae</taxon>
        <taxon>Nocardioides</taxon>
    </lineage>
</organism>
<dbReference type="Gene3D" id="1.20.120.1810">
    <property type="match status" value="1"/>
</dbReference>
<proteinExistence type="predicted"/>
<dbReference type="AlphaFoldDB" id="A0A930YK60"/>
<dbReference type="InterPro" id="IPR007630">
    <property type="entry name" value="RNA_pol_sigma70_r4"/>
</dbReference>
<dbReference type="PANTHER" id="PTHR30385:SF4">
    <property type="entry name" value="RNA POLYMERASE SIGMA-E FACTOR"/>
    <property type="match status" value="1"/>
</dbReference>
<feature type="domain" description="RNA polymerase sigma-70 region 2" evidence="7">
    <location>
        <begin position="56"/>
        <end position="121"/>
    </location>
</feature>
<dbReference type="Pfam" id="PF04542">
    <property type="entry name" value="Sigma70_r2"/>
    <property type="match status" value="1"/>
</dbReference>
<feature type="region of interest" description="Disordered" evidence="5">
    <location>
        <begin position="1"/>
        <end position="21"/>
    </location>
</feature>
<dbReference type="RefSeq" id="WP_194708917.1">
    <property type="nucleotide sequence ID" value="NZ_JADKPN010000018.1"/>
</dbReference>
<reference evidence="9" key="1">
    <citation type="submission" date="2020-11" db="EMBL/GenBank/DDBJ databases">
        <title>Nocardioides sp. nov., isolated from Soil of Cynanchum wilfordii Hemsley rhizosphere.</title>
        <authorList>
            <person name="Lee J.-S."/>
            <person name="Suh M.K."/>
            <person name="Kim J.-S."/>
        </authorList>
    </citation>
    <scope>NUCLEOTIDE SEQUENCE</scope>
    <source>
        <strain evidence="9">KCTC 19275</strain>
    </source>
</reference>
<keyword evidence="10" id="KW-1185">Reference proteome</keyword>
<evidence type="ECO:0000259" key="6">
    <source>
        <dbReference type="Pfam" id="PF04539"/>
    </source>
</evidence>
<dbReference type="SUPFAM" id="SSF88659">
    <property type="entry name" value="Sigma3 and sigma4 domains of RNA polymerase sigma factors"/>
    <property type="match status" value="2"/>
</dbReference>
<evidence type="ECO:0000259" key="7">
    <source>
        <dbReference type="Pfam" id="PF04542"/>
    </source>
</evidence>
<dbReference type="EMBL" id="JADKPN010000018">
    <property type="protein sequence ID" value="MBF4765734.1"/>
    <property type="molecule type" value="Genomic_DNA"/>
</dbReference>
<dbReference type="PANTHER" id="PTHR30385">
    <property type="entry name" value="SIGMA FACTOR F FLAGELLAR"/>
    <property type="match status" value="1"/>
</dbReference>
<dbReference type="NCBIfam" id="TIGR02937">
    <property type="entry name" value="sigma70-ECF"/>
    <property type="match status" value="1"/>
</dbReference>
<protein>
    <submittedName>
        <fullName evidence="9">Sigma-70 family RNA polymerase sigma factor</fullName>
    </submittedName>
</protein>
<dbReference type="GO" id="GO:0016987">
    <property type="term" value="F:sigma factor activity"/>
    <property type="evidence" value="ECO:0007669"/>
    <property type="project" value="UniProtKB-KW"/>
</dbReference>